<proteinExistence type="predicted"/>
<gene>
    <name evidence="1" type="ORF">CB5_LOCUS14791</name>
</gene>
<accession>A0A6V7PL48</accession>
<organism evidence="1">
    <name type="scientific">Ananas comosus var. bracteatus</name>
    <name type="common">red pineapple</name>
    <dbReference type="NCBI Taxonomy" id="296719"/>
    <lineage>
        <taxon>Eukaryota</taxon>
        <taxon>Viridiplantae</taxon>
        <taxon>Streptophyta</taxon>
        <taxon>Embryophyta</taxon>
        <taxon>Tracheophyta</taxon>
        <taxon>Spermatophyta</taxon>
        <taxon>Magnoliopsida</taxon>
        <taxon>Liliopsida</taxon>
        <taxon>Poales</taxon>
        <taxon>Bromeliaceae</taxon>
        <taxon>Bromelioideae</taxon>
        <taxon>Ananas</taxon>
    </lineage>
</organism>
<dbReference type="AlphaFoldDB" id="A0A6V7PL48"/>
<reference evidence="1" key="1">
    <citation type="submission" date="2020-07" db="EMBL/GenBank/DDBJ databases">
        <authorList>
            <person name="Lin J."/>
        </authorList>
    </citation>
    <scope>NUCLEOTIDE SEQUENCE</scope>
</reference>
<name>A0A6V7PL48_ANACO</name>
<dbReference type="EMBL" id="LR862149">
    <property type="protein sequence ID" value="CAD1831580.1"/>
    <property type="molecule type" value="Genomic_DNA"/>
</dbReference>
<protein>
    <submittedName>
        <fullName evidence="1">Uncharacterized protein</fullName>
    </submittedName>
</protein>
<evidence type="ECO:0000313" key="1">
    <source>
        <dbReference type="EMBL" id="CAD1831580.1"/>
    </source>
</evidence>
<sequence>MNACNSIVCTLCFRYICNLHTCYSSCLEPLKDIWKYYYYIYYAIKCKVKNYLTLVSLDSYLKGLTQSRESQAKSYPAPRPTHISREKPDCFGMTPPPFTAFRLLVVTCNRPPAAHAARLDPIRARPPNDLRSAIRKLKVFGFLFRCFKSVFRILRRRLGPPGENKA</sequence>